<comment type="caution">
    <text evidence="4">The sequence shown here is derived from an EMBL/GenBank/DDBJ whole genome shotgun (WGS) entry which is preliminary data.</text>
</comment>
<feature type="region of interest" description="Disordered" evidence="2">
    <location>
        <begin position="1"/>
        <end position="21"/>
    </location>
</feature>
<dbReference type="EMBL" id="CAJNDS010000335">
    <property type="protein sequence ID" value="CAE7193653.1"/>
    <property type="molecule type" value="Genomic_DNA"/>
</dbReference>
<name>A0A812J5T7_9DINO</name>
<dbReference type="InterPro" id="IPR054722">
    <property type="entry name" value="PolX-like_BBD"/>
</dbReference>
<dbReference type="OrthoDB" id="440884at2759"/>
<reference evidence="4" key="1">
    <citation type="submission" date="2021-02" db="EMBL/GenBank/DDBJ databases">
        <authorList>
            <person name="Dougan E. K."/>
            <person name="Rhodes N."/>
            <person name="Thang M."/>
            <person name="Chan C."/>
        </authorList>
    </citation>
    <scope>NUCLEOTIDE SEQUENCE</scope>
</reference>
<dbReference type="Proteomes" id="UP000604046">
    <property type="component" value="Unassembled WGS sequence"/>
</dbReference>
<dbReference type="GO" id="GO:0003676">
    <property type="term" value="F:nucleic acid binding"/>
    <property type="evidence" value="ECO:0007669"/>
    <property type="project" value="InterPro"/>
</dbReference>
<feature type="domain" description="CCHC-type" evidence="3">
    <location>
        <begin position="559"/>
        <end position="574"/>
    </location>
</feature>
<dbReference type="InterPro" id="IPR001878">
    <property type="entry name" value="Znf_CCHC"/>
</dbReference>
<feature type="region of interest" description="Disordered" evidence="2">
    <location>
        <begin position="130"/>
        <end position="171"/>
    </location>
</feature>
<evidence type="ECO:0000313" key="5">
    <source>
        <dbReference type="Proteomes" id="UP000604046"/>
    </source>
</evidence>
<keyword evidence="1" id="KW-0479">Metal-binding</keyword>
<gene>
    <name evidence="4" type="primary">GIS2</name>
    <name evidence="4" type="ORF">SNAT2548_LOCUS5249</name>
</gene>
<dbReference type="Pfam" id="PF22936">
    <property type="entry name" value="Pol_BBD"/>
    <property type="match status" value="1"/>
</dbReference>
<dbReference type="SMART" id="SM00343">
    <property type="entry name" value="ZnF_C2HC"/>
    <property type="match status" value="2"/>
</dbReference>
<dbReference type="Gene3D" id="4.10.60.10">
    <property type="entry name" value="Zinc finger, CCHC-type"/>
    <property type="match status" value="1"/>
</dbReference>
<dbReference type="GO" id="GO:0008270">
    <property type="term" value="F:zinc ion binding"/>
    <property type="evidence" value="ECO:0007669"/>
    <property type="project" value="UniProtKB-KW"/>
</dbReference>
<evidence type="ECO:0000313" key="4">
    <source>
        <dbReference type="EMBL" id="CAE7193653.1"/>
    </source>
</evidence>
<sequence>MAQRTRMDADDGNGFGSGQTVPQPPVGMQPGAGMFFQAQQAAMMQQGLYRTPGLAQFALGQSSMGGVPTRLVTLLTDLEVVALLTYLEAVFSMVARMGQVLLTYLEAVFSPVARMGQVLLTYLEGQAGPAGGGSAPVGPRGPNGQDADVDSLENVSTPQGPPEGHEAVGQQRLAAQLGAHEEPSHTQCGATGQADMATMMALLHSQGEALRSCMAEVANLGRRVEQLALGRGQPTQEEGAGGSVGRMTNASSGFGARVAPPQGQQFCGASARAKPEKEEQDIFTKSEKWLPALPSPQFDGWKNREQEILGFNEYLTTLKGWVALGSDTFPIEIEQAIRWPHEIFQATLTKPQAQRSNRLLAILRQAFASHARADMILRSYVEGATYGENLHRSSGDTCGFEALRLLGHEFSLRSRAEASYFRAEFIKRSFRGESAATHVSDIVRKVDVELSRYKRLVETLPSAVSRDGLEVGSSDLTLMLLRSISKDARSYCLLHATGESYVELRKAALRYESQQRMFSEMGLGDRQERLVNELDDPTGEWWEDDEWYEDETVSALSGKCRRCGKAGHFEKDCKTDLSKTECFKCGETGHIGARCPKAKTKARSHSDTSSQSSKTAESRTTGKPVSAKGKGRGKSTQAKGRGCSGKGGKKGKMHELTEDAEGEEAAQDDGTYEAGEYEAEEEGTASSLLMMPLLLNDDVEEKSEFGLCPLRSLCDALMLFQVDTDDSWSWWLLDSGASVTVMATQFLSKYSFSHLTDASPGGFSAANGSAVQMSKRGRARVAFETKDSVMPFDLNCYVGKTRHNIISVPQLMDKGWEIHFVSDGCHLKHASGVIICDITWYCGCPWLRAVEVAEGDLDVPKGSKDPGFHQC</sequence>
<dbReference type="Pfam" id="PF00098">
    <property type="entry name" value="zf-CCHC"/>
    <property type="match status" value="2"/>
</dbReference>
<feature type="domain" description="CCHC-type" evidence="3">
    <location>
        <begin position="582"/>
        <end position="597"/>
    </location>
</feature>
<keyword evidence="5" id="KW-1185">Reference proteome</keyword>
<dbReference type="PROSITE" id="PS50158">
    <property type="entry name" value="ZF_CCHC"/>
    <property type="match status" value="2"/>
</dbReference>
<evidence type="ECO:0000256" key="1">
    <source>
        <dbReference type="PROSITE-ProRule" id="PRU00047"/>
    </source>
</evidence>
<feature type="region of interest" description="Disordered" evidence="2">
    <location>
        <begin position="596"/>
        <end position="683"/>
    </location>
</feature>
<dbReference type="SUPFAM" id="SSF57756">
    <property type="entry name" value="Retrovirus zinc finger-like domains"/>
    <property type="match status" value="1"/>
</dbReference>
<dbReference type="InterPro" id="IPR036875">
    <property type="entry name" value="Znf_CCHC_sf"/>
</dbReference>
<keyword evidence="1" id="KW-0862">Zinc</keyword>
<protein>
    <submittedName>
        <fullName evidence="4">GIS2 protein</fullName>
    </submittedName>
</protein>
<accession>A0A812J5T7</accession>
<feature type="compositionally biased region" description="Acidic residues" evidence="2">
    <location>
        <begin position="658"/>
        <end position="683"/>
    </location>
</feature>
<keyword evidence="1" id="KW-0863">Zinc-finger</keyword>
<evidence type="ECO:0000256" key="2">
    <source>
        <dbReference type="SAM" id="MobiDB-lite"/>
    </source>
</evidence>
<evidence type="ECO:0000259" key="3">
    <source>
        <dbReference type="PROSITE" id="PS50158"/>
    </source>
</evidence>
<feature type="compositionally biased region" description="Low complexity" evidence="2">
    <location>
        <begin position="607"/>
        <end position="619"/>
    </location>
</feature>
<dbReference type="AlphaFoldDB" id="A0A812J5T7"/>
<proteinExistence type="predicted"/>
<organism evidence="4 5">
    <name type="scientific">Symbiodinium natans</name>
    <dbReference type="NCBI Taxonomy" id="878477"/>
    <lineage>
        <taxon>Eukaryota</taxon>
        <taxon>Sar</taxon>
        <taxon>Alveolata</taxon>
        <taxon>Dinophyceae</taxon>
        <taxon>Suessiales</taxon>
        <taxon>Symbiodiniaceae</taxon>
        <taxon>Symbiodinium</taxon>
    </lineage>
</organism>